<evidence type="ECO:0000313" key="2">
    <source>
        <dbReference type="Proteomes" id="UP000194127"/>
    </source>
</evidence>
<dbReference type="EMBL" id="KZ110591">
    <property type="protein sequence ID" value="OSX67242.1"/>
    <property type="molecule type" value="Genomic_DNA"/>
</dbReference>
<evidence type="ECO:0000313" key="1">
    <source>
        <dbReference type="EMBL" id="OSX67242.1"/>
    </source>
</evidence>
<dbReference type="OrthoDB" id="2780168at2759"/>
<gene>
    <name evidence="1" type="ORF">POSPLADRAFT_1030361</name>
</gene>
<protein>
    <recommendedName>
        <fullName evidence="3">F-box domain-containing protein</fullName>
    </recommendedName>
</protein>
<evidence type="ECO:0008006" key="3">
    <source>
        <dbReference type="Google" id="ProtNLM"/>
    </source>
</evidence>
<reference evidence="1 2" key="1">
    <citation type="submission" date="2017-04" db="EMBL/GenBank/DDBJ databases">
        <title>Genome Sequence of the Model Brown-Rot Fungus Postia placenta SB12.</title>
        <authorList>
            <consortium name="DOE Joint Genome Institute"/>
            <person name="Gaskell J."/>
            <person name="Kersten P."/>
            <person name="Larrondo L.F."/>
            <person name="Canessa P."/>
            <person name="Martinez D."/>
            <person name="Hibbett D."/>
            <person name="Schmoll M."/>
            <person name="Kubicek C.P."/>
            <person name="Martinez A.T."/>
            <person name="Yadav J."/>
            <person name="Master E."/>
            <person name="Magnuson J.K."/>
            <person name="James T."/>
            <person name="Yaver D."/>
            <person name="Berka R."/>
            <person name="Labutti K."/>
            <person name="Lipzen A."/>
            <person name="Aerts A."/>
            <person name="Barry K."/>
            <person name="Henrissat B."/>
            <person name="Blanchette R."/>
            <person name="Grigoriev I."/>
            <person name="Cullen D."/>
        </authorList>
    </citation>
    <scope>NUCLEOTIDE SEQUENCE [LARGE SCALE GENOMIC DNA]</scope>
    <source>
        <strain evidence="1 2">MAD-698-R-SB12</strain>
    </source>
</reference>
<dbReference type="SUPFAM" id="SSF52047">
    <property type="entry name" value="RNI-like"/>
    <property type="match status" value="1"/>
</dbReference>
<proteinExistence type="predicted"/>
<accession>A0A1X6NFG4</accession>
<dbReference type="AlphaFoldDB" id="A0A1X6NFG4"/>
<dbReference type="Gene3D" id="3.80.10.10">
    <property type="entry name" value="Ribonuclease Inhibitor"/>
    <property type="match status" value="1"/>
</dbReference>
<name>A0A1X6NFG4_9APHY</name>
<dbReference type="GeneID" id="36321674"/>
<sequence length="598" mass="69339">MPASDGSESLDTLPAELLLDIIEYFGEQEHLPKRDRVAFVLSLVNRRLRALTLPILAREISVRRSEELADIAHYFLGRGKERAACVRENVFRLQDMALLEGLTHLKELALAWFIEERLPDLAPFPELETLRLYIRCPAAHNLSVIYYSPECTVYRNLTTLHIRDNDFADWLRCRLDRFVFPALRVLHLQNTATPVSWIYAFIHRHPTLRYVNFSLHPDVHELLSLDALIKLIDGTGTWGQLVQGEDAGERDHGLPDELNVKGHVDKVFLDWRSEARRGYPLIIFTAFAFSRVPLSPDATKWDQPVGSPEPRYAATEIALPILDSVSFDFLFHVITIQQFLESMPERFPLLETLRLHRTGEDLEFHFNITMREVKYSDPCGTQGDCAEALKKWKALRRLSLRWDLSHQDQWSPDKWENPGRAVLLDIVEPPVHRYDDEMTVDWERMPRFGVPHCYDELLSKYPGILDLITDQIPPALRETFGDDFDLEANAQDRRVLMNAWESRHSQRVAAGMRHLASSCPMLEQIEWYPVGSAPNYDWEQPVRWLWEVHREKESQEVRSVTGELTFTGCMQGDPPPFYILVGEELKRALSEWQRGVWG</sequence>
<dbReference type="RefSeq" id="XP_024344036.1">
    <property type="nucleotide sequence ID" value="XM_024476723.1"/>
</dbReference>
<dbReference type="Proteomes" id="UP000194127">
    <property type="component" value="Unassembled WGS sequence"/>
</dbReference>
<organism evidence="1 2">
    <name type="scientific">Postia placenta MAD-698-R-SB12</name>
    <dbReference type="NCBI Taxonomy" id="670580"/>
    <lineage>
        <taxon>Eukaryota</taxon>
        <taxon>Fungi</taxon>
        <taxon>Dikarya</taxon>
        <taxon>Basidiomycota</taxon>
        <taxon>Agaricomycotina</taxon>
        <taxon>Agaricomycetes</taxon>
        <taxon>Polyporales</taxon>
        <taxon>Adustoporiaceae</taxon>
        <taxon>Rhodonia</taxon>
    </lineage>
</organism>
<dbReference type="InterPro" id="IPR032675">
    <property type="entry name" value="LRR_dom_sf"/>
</dbReference>
<keyword evidence="2" id="KW-1185">Reference proteome</keyword>